<protein>
    <recommendedName>
        <fullName evidence="3">DUF1524 domain-containing protein</fullName>
    </recommendedName>
</protein>
<dbReference type="Proteomes" id="UP000239322">
    <property type="component" value="Unassembled WGS sequence"/>
</dbReference>
<reference evidence="1 2" key="1">
    <citation type="submission" date="2018-03" db="EMBL/GenBank/DDBJ databases">
        <title>Novel Streptomyces sp. from soil.</title>
        <authorList>
            <person name="Tan G.Y.A."/>
            <person name="Lee Z.Y."/>
        </authorList>
    </citation>
    <scope>NUCLEOTIDE SEQUENCE [LARGE SCALE GENOMIC DNA]</scope>
    <source>
        <strain evidence="1 2">ST5x</strain>
    </source>
</reference>
<evidence type="ECO:0008006" key="3">
    <source>
        <dbReference type="Google" id="ProtNLM"/>
    </source>
</evidence>
<dbReference type="OrthoDB" id="5196645at2"/>
<name>A0A2S9PY65_9ACTN</name>
<dbReference type="AlphaFoldDB" id="A0A2S9PY65"/>
<dbReference type="EMBL" id="PVLV01000121">
    <property type="protein sequence ID" value="PRH79352.1"/>
    <property type="molecule type" value="Genomic_DNA"/>
</dbReference>
<proteinExistence type="predicted"/>
<organism evidence="1 2">
    <name type="scientific">Streptomyces solincola</name>
    <dbReference type="NCBI Taxonomy" id="2100817"/>
    <lineage>
        <taxon>Bacteria</taxon>
        <taxon>Bacillati</taxon>
        <taxon>Actinomycetota</taxon>
        <taxon>Actinomycetes</taxon>
        <taxon>Kitasatosporales</taxon>
        <taxon>Streptomycetaceae</taxon>
        <taxon>Streptomyces</taxon>
    </lineage>
</organism>
<dbReference type="RefSeq" id="WP_105868468.1">
    <property type="nucleotide sequence ID" value="NZ_PVLV01000121.1"/>
</dbReference>
<evidence type="ECO:0000313" key="1">
    <source>
        <dbReference type="EMBL" id="PRH79352.1"/>
    </source>
</evidence>
<evidence type="ECO:0000313" key="2">
    <source>
        <dbReference type="Proteomes" id="UP000239322"/>
    </source>
</evidence>
<comment type="caution">
    <text evidence="1">The sequence shown here is derived from an EMBL/GenBank/DDBJ whole genome shotgun (WGS) entry which is preliminary data.</text>
</comment>
<keyword evidence="2" id="KW-1185">Reference proteome</keyword>
<accession>A0A2S9PY65</accession>
<sequence>MPPLVTLVEKLPVKAEAAAKPYDREAFRYSPEKARPVVFQQEQRADGSWLSRWDGRVFRSRMGMDVDHNVALREAWDSGASTWPVARLEAFSEDPANLNAITAGLNRSKGDQDGAWPAPLERCAYVEQVAEVKSEYGLSIDPVEQAAMLNVAHACKG</sequence>
<gene>
    <name evidence="1" type="ORF">C6N75_09715</name>
</gene>